<reference evidence="3" key="1">
    <citation type="submission" date="2019-12" db="EMBL/GenBank/DDBJ databases">
        <title>Comparative genomics gives insights into the taxonomy of the Azoarcus-Aromatoleum group and reveals separate origins of nif in the plant-associated Azoarcus and non-plant-associated Aromatoleum sub-groups.</title>
        <authorList>
            <person name="Lafos M."/>
            <person name="Maluk M."/>
            <person name="Batista M."/>
            <person name="Junghare M."/>
            <person name="Carmona M."/>
            <person name="Faoro H."/>
            <person name="Cruz L.M."/>
            <person name="Battistoni F."/>
            <person name="De Souza E."/>
            <person name="Pedrosa F."/>
            <person name="Chen W.-M."/>
            <person name="Poole P.S."/>
            <person name="Dixon R.A."/>
            <person name="James E.K."/>
        </authorList>
    </citation>
    <scope>NUCLEOTIDE SEQUENCE</scope>
    <source>
        <strain evidence="3">NSC3</strain>
    </source>
</reference>
<comment type="caution">
    <text evidence="3">The sequence shown here is derived from an EMBL/GenBank/DDBJ whole genome shotgun (WGS) entry which is preliminary data.</text>
</comment>
<keyword evidence="4" id="KW-1185">Reference proteome</keyword>
<dbReference type="AlphaFoldDB" id="A0A972F942"/>
<name>A0A972F942_9RHOO</name>
<keyword evidence="2" id="KW-1133">Transmembrane helix</keyword>
<dbReference type="RefSeq" id="WP_168989190.1">
    <property type="nucleotide sequence ID" value="NZ_CAWPHM010000032.1"/>
</dbReference>
<dbReference type="Pfam" id="PF11444">
    <property type="entry name" value="DUF2895"/>
    <property type="match status" value="1"/>
</dbReference>
<evidence type="ECO:0000256" key="2">
    <source>
        <dbReference type="SAM" id="Phobius"/>
    </source>
</evidence>
<organism evidence="3 4">
    <name type="scientific">Azoarcus taiwanensis</name>
    <dbReference type="NCBI Taxonomy" id="666964"/>
    <lineage>
        <taxon>Bacteria</taxon>
        <taxon>Pseudomonadati</taxon>
        <taxon>Pseudomonadota</taxon>
        <taxon>Betaproteobacteria</taxon>
        <taxon>Rhodocyclales</taxon>
        <taxon>Zoogloeaceae</taxon>
        <taxon>Azoarcus</taxon>
    </lineage>
</organism>
<gene>
    <name evidence="3" type="ORF">GPA21_16350</name>
</gene>
<keyword evidence="2" id="KW-0812">Transmembrane</keyword>
<dbReference type="EMBL" id="WTVM01000129">
    <property type="protein sequence ID" value="NMG04526.1"/>
    <property type="molecule type" value="Genomic_DNA"/>
</dbReference>
<evidence type="ECO:0000313" key="3">
    <source>
        <dbReference type="EMBL" id="NMG04526.1"/>
    </source>
</evidence>
<keyword evidence="2" id="KW-0472">Membrane</keyword>
<evidence type="ECO:0000256" key="1">
    <source>
        <dbReference type="SAM" id="MobiDB-lite"/>
    </source>
</evidence>
<proteinExistence type="predicted"/>
<feature type="compositionally biased region" description="Gly residues" evidence="1">
    <location>
        <begin position="219"/>
        <end position="231"/>
    </location>
</feature>
<dbReference type="Proteomes" id="UP000599523">
    <property type="component" value="Unassembled WGS sequence"/>
</dbReference>
<feature type="transmembrane region" description="Helical" evidence="2">
    <location>
        <begin position="21"/>
        <end position="39"/>
    </location>
</feature>
<dbReference type="NCBIfam" id="TIGR03746">
    <property type="entry name" value="conj_TIGR03746"/>
    <property type="match status" value="1"/>
</dbReference>
<protein>
    <submittedName>
        <fullName evidence="3">TIGR03746 family integrating conjugative element protein</fullName>
    </submittedName>
</protein>
<accession>A0A972F942</accession>
<feature type="region of interest" description="Disordered" evidence="1">
    <location>
        <begin position="205"/>
        <end position="231"/>
    </location>
</feature>
<dbReference type="InterPro" id="IPR021548">
    <property type="entry name" value="DUF2895"/>
</dbReference>
<evidence type="ECO:0000313" key="4">
    <source>
        <dbReference type="Proteomes" id="UP000599523"/>
    </source>
</evidence>
<sequence>MSRFRNEVLHLQAHVRTLRMAAGALFVVALLLGFGWWSAPKQLTIHVPPDLRSGSTRKWWDVPPESVYTFAFYVWQQVQRWPTNGEEDYARNLHALSAYITPACQVFLRQDYEHRRRSGELRQRVRGIYEIPGRGYGDNPTARVTTVSSRDWIVTLDVSTDEYHGGEQVKRATVRYPLKVVRQDVDPQRNPFGLALDCYAGAPQRIEAPPLEQSPAATPGGGAGFPRGGNP</sequence>